<evidence type="ECO:0000256" key="1">
    <source>
        <dbReference type="ARBA" id="ARBA00001947"/>
    </source>
</evidence>
<evidence type="ECO:0000256" key="5">
    <source>
        <dbReference type="ARBA" id="ARBA00022801"/>
    </source>
</evidence>
<gene>
    <name evidence="11" type="ORF">LRP50_21550</name>
</gene>
<name>A0ABT5R608_9GAMM</name>
<dbReference type="InterPro" id="IPR001431">
    <property type="entry name" value="Pept_M16_Zn_BS"/>
</dbReference>
<keyword evidence="6" id="KW-0862">Zinc</keyword>
<organism evidence="11 12">
    <name type="scientific">Enterovibrio gelatinilyticus</name>
    <dbReference type="NCBI Taxonomy" id="2899819"/>
    <lineage>
        <taxon>Bacteria</taxon>
        <taxon>Pseudomonadati</taxon>
        <taxon>Pseudomonadota</taxon>
        <taxon>Gammaproteobacteria</taxon>
        <taxon>Vibrionales</taxon>
        <taxon>Vibrionaceae</taxon>
        <taxon>Enterovibrio</taxon>
    </lineage>
</organism>
<evidence type="ECO:0000256" key="4">
    <source>
        <dbReference type="ARBA" id="ARBA00022723"/>
    </source>
</evidence>
<evidence type="ECO:0000256" key="7">
    <source>
        <dbReference type="ARBA" id="ARBA00023049"/>
    </source>
</evidence>
<dbReference type="SUPFAM" id="SSF63411">
    <property type="entry name" value="LuxS/MPP-like metallohydrolase"/>
    <property type="match status" value="3"/>
</dbReference>
<proteinExistence type="inferred from homology"/>
<sequence length="920" mass="102971">MKQLLTLLLAISVTGCNSTLIPDPIQADTSWQHTTLDNGLNLHIQKQQGASVSVRLLVHTGSIDEEADQSGYAHFLEHMAFNGSENFQKNDVIKLFGDAGLNFGQHLNAYTYYDWTYYKLDLPNNSHLPQALNWFKDISTGLMLSPDAVDAEKGVVLGELRRQEASQNSIYFKAHMALADEAYEGNINVLGTRESITNLSLQRLRDYYQTNYTPDRAELIISGDIDKTDVDTLIRSTFGDWPRQERPTERQTKATQFNAQPITLTVADNEFPSFSLIFKPENNALTEGVHFEKYANHLILANAISTRLNDRASDTQAPIQSISSSVDYLFDSPQLIVGMDFESNNREAAMTFLAKELATLRDHGLSSLEIEAQLTVFADDEKNLKTNWTATEFADEKLTDLLNGTQTLSQAQRTALSSRYATLADNEYLNKQLRQLLSDDGIKPITGLAHNQIIDKNTDKLVTASLAAFDNTFNKKGQKLILPEAIDDFPQPKTTGEIASVIAVTPDTTKFKLSNNVNVYLRHMPDTGDRIYIYAGAQGGISSLSTQLRPAAYMAPGAYALTGLGGMSSTDFNRFMVKNSSYLEPMIDENRQGFYGETTRSSLPALLAVINQAYQYAAVDESKFEQHKSNFVTNEKQFHDSLNGKSFSAFNAGIYTPSSPRYGFKPEDYDAVNVKQVRDAYQQLFNVNRGLTFVIAGNISEEELKPFLRTYIAGMTFEEETSNWQYSLNINSEKTNIVYAYGPRGNNVEFVTGLVHSGEEKTTRDRFLADIAGRIMTQRLLENIREDASLDYSPYSFVMWPDGADKQIFMFVSNVSLLKREQAKERIANVVDSLGDGITDQEYSSNLTQLGQALKEGLNLPKEQARMMFNYVLYDADPLAVINPNSVLETITKEELETYMAGFVSKNAIRYEITNLPSAN</sequence>
<evidence type="ECO:0000256" key="2">
    <source>
        <dbReference type="ARBA" id="ARBA00007261"/>
    </source>
</evidence>
<dbReference type="PANTHER" id="PTHR43690">
    <property type="entry name" value="NARDILYSIN"/>
    <property type="match status" value="1"/>
</dbReference>
<evidence type="ECO:0000313" key="12">
    <source>
        <dbReference type="Proteomes" id="UP001149400"/>
    </source>
</evidence>
<dbReference type="EMBL" id="JAJUBC010000033">
    <property type="protein sequence ID" value="MDD1795710.1"/>
    <property type="molecule type" value="Genomic_DNA"/>
</dbReference>
<dbReference type="InterPro" id="IPR007863">
    <property type="entry name" value="Peptidase_M16_C"/>
</dbReference>
<feature type="domain" description="Peptidase M16 N-terminal" evidence="9">
    <location>
        <begin position="45"/>
        <end position="175"/>
    </location>
</feature>
<feature type="domain" description="Peptidase M16 C-terminal" evidence="10">
    <location>
        <begin position="672"/>
        <end position="849"/>
    </location>
</feature>
<accession>A0ABT5R608</accession>
<protein>
    <submittedName>
        <fullName evidence="11">Insulinase family protein</fullName>
    </submittedName>
</protein>
<dbReference type="PANTHER" id="PTHR43690:SF17">
    <property type="entry name" value="PROTEIN YHJJ"/>
    <property type="match status" value="1"/>
</dbReference>
<comment type="similarity">
    <text evidence="2 8">Belongs to the peptidase M16 family.</text>
</comment>
<dbReference type="InterPro" id="IPR011765">
    <property type="entry name" value="Pept_M16_N"/>
</dbReference>
<comment type="cofactor">
    <cofactor evidence="1">
        <name>Zn(2+)</name>
        <dbReference type="ChEBI" id="CHEBI:29105"/>
    </cofactor>
</comment>
<comment type="caution">
    <text evidence="11">The sequence shown here is derived from an EMBL/GenBank/DDBJ whole genome shotgun (WGS) entry which is preliminary data.</text>
</comment>
<keyword evidence="4" id="KW-0479">Metal-binding</keyword>
<dbReference type="Gene3D" id="3.30.830.10">
    <property type="entry name" value="Metalloenzyme, LuxS/M16 peptidase-like"/>
    <property type="match status" value="4"/>
</dbReference>
<keyword evidence="7" id="KW-0482">Metalloprotease</keyword>
<reference evidence="11" key="1">
    <citation type="submission" date="2021-12" db="EMBL/GenBank/DDBJ databases">
        <title>Enterovibrio ZSDZ35 sp. nov. and Enterovibrio ZSDZ42 sp. nov., isolated from coastal seawater in Qingdao.</title>
        <authorList>
            <person name="Zhang P."/>
        </authorList>
    </citation>
    <scope>NUCLEOTIDE SEQUENCE</scope>
    <source>
        <strain evidence="11">ZSDZ42</strain>
    </source>
</reference>
<dbReference type="PROSITE" id="PS51257">
    <property type="entry name" value="PROKAR_LIPOPROTEIN"/>
    <property type="match status" value="1"/>
</dbReference>
<dbReference type="Proteomes" id="UP001149400">
    <property type="component" value="Unassembled WGS sequence"/>
</dbReference>
<evidence type="ECO:0000259" key="9">
    <source>
        <dbReference type="Pfam" id="PF00675"/>
    </source>
</evidence>
<evidence type="ECO:0000256" key="3">
    <source>
        <dbReference type="ARBA" id="ARBA00022670"/>
    </source>
</evidence>
<dbReference type="RefSeq" id="WP_274166492.1">
    <property type="nucleotide sequence ID" value="NZ_JAJUBC010000033.1"/>
</dbReference>
<dbReference type="Pfam" id="PF00675">
    <property type="entry name" value="Peptidase_M16"/>
    <property type="match status" value="1"/>
</dbReference>
<evidence type="ECO:0000313" key="11">
    <source>
        <dbReference type="EMBL" id="MDD1795710.1"/>
    </source>
</evidence>
<dbReference type="InterPro" id="IPR011249">
    <property type="entry name" value="Metalloenz_LuxS/M16"/>
</dbReference>
<evidence type="ECO:0000256" key="8">
    <source>
        <dbReference type="RuleBase" id="RU004447"/>
    </source>
</evidence>
<dbReference type="InterPro" id="IPR050626">
    <property type="entry name" value="Peptidase_M16"/>
</dbReference>
<evidence type="ECO:0000256" key="6">
    <source>
        <dbReference type="ARBA" id="ARBA00022833"/>
    </source>
</evidence>
<feature type="domain" description="Peptidase M16 C-terminal" evidence="10">
    <location>
        <begin position="198"/>
        <end position="373"/>
    </location>
</feature>
<dbReference type="Pfam" id="PF05193">
    <property type="entry name" value="Peptidase_M16_C"/>
    <property type="match status" value="2"/>
</dbReference>
<dbReference type="PROSITE" id="PS00143">
    <property type="entry name" value="INSULINASE"/>
    <property type="match status" value="1"/>
</dbReference>
<keyword evidence="3" id="KW-0645">Protease</keyword>
<keyword evidence="12" id="KW-1185">Reference proteome</keyword>
<keyword evidence="5" id="KW-0378">Hydrolase</keyword>
<evidence type="ECO:0000259" key="10">
    <source>
        <dbReference type="Pfam" id="PF05193"/>
    </source>
</evidence>